<reference evidence="15 16" key="1">
    <citation type="submission" date="2016-11" db="EMBL/GenBank/DDBJ databases">
        <authorList>
            <person name="Varghese N."/>
            <person name="Submissions S."/>
        </authorList>
    </citation>
    <scope>NUCLEOTIDE SEQUENCE [LARGE SCALE GENOMIC DNA]</scope>
    <source>
        <strain evidence="15 16">DSM 19027</strain>
    </source>
</reference>
<gene>
    <name evidence="15" type="ORF">SAMN05444373_10418</name>
</gene>
<feature type="transmembrane region" description="Helical" evidence="14">
    <location>
        <begin position="422"/>
        <end position="441"/>
    </location>
</feature>
<dbReference type="PANTHER" id="PTHR48086:SF3">
    <property type="entry name" value="SODIUM_PROLINE SYMPORTER"/>
    <property type="match status" value="1"/>
</dbReference>
<keyword evidence="8" id="KW-0915">Sodium</keyword>
<keyword evidence="4" id="KW-1003">Cell membrane</keyword>
<evidence type="ECO:0000256" key="6">
    <source>
        <dbReference type="ARBA" id="ARBA00022847"/>
    </source>
</evidence>
<feature type="transmembrane region" description="Helical" evidence="14">
    <location>
        <begin position="319"/>
        <end position="347"/>
    </location>
</feature>
<organism evidence="15 16">
    <name type="scientific">Thermoclostridium caenicola</name>
    <dbReference type="NCBI Taxonomy" id="659425"/>
    <lineage>
        <taxon>Bacteria</taxon>
        <taxon>Bacillati</taxon>
        <taxon>Bacillota</taxon>
        <taxon>Clostridia</taxon>
        <taxon>Eubacteriales</taxon>
        <taxon>Oscillospiraceae</taxon>
        <taxon>Thermoclostridium</taxon>
    </lineage>
</organism>
<evidence type="ECO:0000256" key="14">
    <source>
        <dbReference type="SAM" id="Phobius"/>
    </source>
</evidence>
<keyword evidence="7 14" id="KW-1133">Transmembrane helix</keyword>
<comment type="similarity">
    <text evidence="2 13">Belongs to the sodium:solute symporter (SSF) (TC 2.A.21) family.</text>
</comment>
<evidence type="ECO:0000256" key="12">
    <source>
        <dbReference type="ARBA" id="ARBA00033708"/>
    </source>
</evidence>
<name>A0A1M6IC66_9FIRM</name>
<keyword evidence="3" id="KW-0813">Transport</keyword>
<dbReference type="InterPro" id="IPR050277">
    <property type="entry name" value="Sodium:Solute_Symporter"/>
</dbReference>
<evidence type="ECO:0000256" key="11">
    <source>
        <dbReference type="ARBA" id="ARBA00023201"/>
    </source>
</evidence>
<dbReference type="PANTHER" id="PTHR48086">
    <property type="entry name" value="SODIUM/PROLINE SYMPORTER-RELATED"/>
    <property type="match status" value="1"/>
</dbReference>
<dbReference type="GO" id="GO:0015293">
    <property type="term" value="F:symporter activity"/>
    <property type="evidence" value="ECO:0007669"/>
    <property type="project" value="UniProtKB-KW"/>
</dbReference>
<dbReference type="AlphaFoldDB" id="A0A1M6IC66"/>
<feature type="transmembrane region" description="Helical" evidence="14">
    <location>
        <begin position="453"/>
        <end position="477"/>
    </location>
</feature>
<evidence type="ECO:0000256" key="2">
    <source>
        <dbReference type="ARBA" id="ARBA00006434"/>
    </source>
</evidence>
<evidence type="ECO:0000256" key="3">
    <source>
        <dbReference type="ARBA" id="ARBA00022448"/>
    </source>
</evidence>
<evidence type="ECO:0000313" key="16">
    <source>
        <dbReference type="Proteomes" id="UP000324781"/>
    </source>
</evidence>
<dbReference type="EMBL" id="FQZP01000041">
    <property type="protein sequence ID" value="SHJ31997.1"/>
    <property type="molecule type" value="Genomic_DNA"/>
</dbReference>
<keyword evidence="10 14" id="KW-0472">Membrane</keyword>
<evidence type="ECO:0000256" key="8">
    <source>
        <dbReference type="ARBA" id="ARBA00023053"/>
    </source>
</evidence>
<dbReference type="InterPro" id="IPR038377">
    <property type="entry name" value="Na/Glc_symporter_sf"/>
</dbReference>
<feature type="transmembrane region" description="Helical" evidence="14">
    <location>
        <begin position="367"/>
        <end position="387"/>
    </location>
</feature>
<sequence length="497" mass="53380">MPVKIALLVIFILVTIGVGIYSRRRVHGINDFFLGSRKMGAWISAFAYGTSYFSAVVFVGYAGKFGWANGLSVVWIGIGNAVIGCLVAWLLLARKTRVMTHKLNVSTMPEFFGARYDSMAMKIVSALVIFVFLVPYTASIYKGLGYMFESAFGLPMNTIILIMTVLTGVYLILGGYVAAALNDLIQGVVMLGGSILMVFYILNHPEVGGLSNGLAKLAAIDSNLTGVFGPTPLRLGALVLLTSLGTWGLPQMLHKFYAIKDEKAIKRGTIISTLFALVIGGSAYFVGAFGRVMLNNEVPGGGNMDMIIPVMLEKALPDVLMGIIIVLMLSASMSTLSSLVLVSSSVISIDLIKGFIKPNIDEKKNMLLMRIFCVIFVALSFFMAIWENPTIDALMALSWGVISGMFIAPYLYGLLWKGTTRIGAWSGFATGFLVMAVGLAIELPKVGYAMGKVFVPGIGAIAMLASLVVVPVVSLVTKKYSEAHISKVFDASEQNAA</sequence>
<evidence type="ECO:0000256" key="13">
    <source>
        <dbReference type="RuleBase" id="RU362091"/>
    </source>
</evidence>
<feature type="transmembrane region" description="Helical" evidence="14">
    <location>
        <begin position="73"/>
        <end position="92"/>
    </location>
</feature>
<evidence type="ECO:0000313" key="15">
    <source>
        <dbReference type="EMBL" id="SHJ31997.1"/>
    </source>
</evidence>
<evidence type="ECO:0000256" key="5">
    <source>
        <dbReference type="ARBA" id="ARBA00022692"/>
    </source>
</evidence>
<feature type="transmembrane region" description="Helical" evidence="14">
    <location>
        <begin position="119"/>
        <end position="138"/>
    </location>
</feature>
<dbReference type="Pfam" id="PF00474">
    <property type="entry name" value="SSF"/>
    <property type="match status" value="1"/>
</dbReference>
<dbReference type="OrthoDB" id="9810181at2"/>
<feature type="transmembrane region" description="Helical" evidence="14">
    <location>
        <begin position="184"/>
        <end position="202"/>
    </location>
</feature>
<feature type="transmembrane region" description="Helical" evidence="14">
    <location>
        <begin position="6"/>
        <end position="22"/>
    </location>
</feature>
<evidence type="ECO:0000256" key="1">
    <source>
        <dbReference type="ARBA" id="ARBA00004651"/>
    </source>
</evidence>
<dbReference type="Proteomes" id="UP000324781">
    <property type="component" value="Unassembled WGS sequence"/>
</dbReference>
<evidence type="ECO:0000256" key="7">
    <source>
        <dbReference type="ARBA" id="ARBA00022989"/>
    </source>
</evidence>
<feature type="transmembrane region" description="Helical" evidence="14">
    <location>
        <begin position="270"/>
        <end position="294"/>
    </location>
</feature>
<dbReference type="GO" id="GO:0006814">
    <property type="term" value="P:sodium ion transport"/>
    <property type="evidence" value="ECO:0007669"/>
    <property type="project" value="UniProtKB-KW"/>
</dbReference>
<evidence type="ECO:0000256" key="4">
    <source>
        <dbReference type="ARBA" id="ARBA00022475"/>
    </source>
</evidence>
<feature type="transmembrane region" description="Helical" evidence="14">
    <location>
        <begin position="393"/>
        <end position="415"/>
    </location>
</feature>
<dbReference type="PROSITE" id="PS50283">
    <property type="entry name" value="NA_SOLUT_SYMP_3"/>
    <property type="match status" value="1"/>
</dbReference>
<keyword evidence="6" id="KW-0769">Symport</keyword>
<keyword evidence="9" id="KW-0406">Ion transport</keyword>
<dbReference type="RefSeq" id="WP_149679195.1">
    <property type="nucleotide sequence ID" value="NZ_FQZP01000041.1"/>
</dbReference>
<dbReference type="InterPro" id="IPR001734">
    <property type="entry name" value="Na/solute_symporter"/>
</dbReference>
<accession>A0A1M6IC66</accession>
<evidence type="ECO:0000256" key="10">
    <source>
        <dbReference type="ARBA" id="ARBA00023136"/>
    </source>
</evidence>
<keyword evidence="11" id="KW-0739">Sodium transport</keyword>
<keyword evidence="16" id="KW-1185">Reference proteome</keyword>
<dbReference type="Gene3D" id="1.20.1730.10">
    <property type="entry name" value="Sodium/glucose cotransporter"/>
    <property type="match status" value="1"/>
</dbReference>
<protein>
    <submittedName>
        <fullName evidence="15">Solute:Na+ symporter, SSS family/sodium/proline symporter</fullName>
    </submittedName>
</protein>
<comment type="subcellular location">
    <subcellularLocation>
        <location evidence="1">Cell membrane</location>
        <topology evidence="1">Multi-pass membrane protein</topology>
    </subcellularLocation>
</comment>
<dbReference type="GO" id="GO:0005886">
    <property type="term" value="C:plasma membrane"/>
    <property type="evidence" value="ECO:0007669"/>
    <property type="project" value="UniProtKB-SubCell"/>
</dbReference>
<comment type="catalytic activity">
    <reaction evidence="12">
        <text>L-proline(in) + Na(+)(in) = L-proline(out) + Na(+)(out)</text>
        <dbReference type="Rhea" id="RHEA:28967"/>
        <dbReference type="ChEBI" id="CHEBI:29101"/>
        <dbReference type="ChEBI" id="CHEBI:60039"/>
    </reaction>
</comment>
<evidence type="ECO:0000256" key="9">
    <source>
        <dbReference type="ARBA" id="ARBA00023065"/>
    </source>
</evidence>
<feature type="transmembrane region" description="Helical" evidence="14">
    <location>
        <begin position="231"/>
        <end position="249"/>
    </location>
</feature>
<keyword evidence="5 14" id="KW-0812">Transmembrane</keyword>
<feature type="transmembrane region" description="Helical" evidence="14">
    <location>
        <begin position="158"/>
        <end position="177"/>
    </location>
</feature>
<proteinExistence type="inferred from homology"/>
<feature type="transmembrane region" description="Helical" evidence="14">
    <location>
        <begin position="42"/>
        <end position="61"/>
    </location>
</feature>